<dbReference type="SUPFAM" id="SSF51735">
    <property type="entry name" value="NAD(P)-binding Rossmann-fold domains"/>
    <property type="match status" value="1"/>
</dbReference>
<evidence type="ECO:0000256" key="1">
    <source>
        <dbReference type="ARBA" id="ARBA00008903"/>
    </source>
</evidence>
<organism evidence="2 3">
    <name type="scientific">Lithospermum erythrorhizon</name>
    <name type="common">Purple gromwell</name>
    <name type="synonym">Lithospermum officinale var. erythrorhizon</name>
    <dbReference type="NCBI Taxonomy" id="34254"/>
    <lineage>
        <taxon>Eukaryota</taxon>
        <taxon>Viridiplantae</taxon>
        <taxon>Streptophyta</taxon>
        <taxon>Embryophyta</taxon>
        <taxon>Tracheophyta</taxon>
        <taxon>Spermatophyta</taxon>
        <taxon>Magnoliopsida</taxon>
        <taxon>eudicotyledons</taxon>
        <taxon>Gunneridae</taxon>
        <taxon>Pentapetalae</taxon>
        <taxon>asterids</taxon>
        <taxon>lamiids</taxon>
        <taxon>Boraginales</taxon>
        <taxon>Boraginaceae</taxon>
        <taxon>Boraginoideae</taxon>
        <taxon>Lithospermeae</taxon>
        <taxon>Lithospermum</taxon>
    </lineage>
</organism>
<dbReference type="Gene3D" id="3.40.50.720">
    <property type="entry name" value="NAD(P)-binding Rossmann-like Domain"/>
    <property type="match status" value="1"/>
</dbReference>
<comment type="caution">
    <text evidence="2">The sequence shown here is derived from an EMBL/GenBank/DDBJ whole genome shotgun (WGS) entry which is preliminary data.</text>
</comment>
<accession>A0AAV3P5B7</accession>
<dbReference type="EMBL" id="BAABME010000910">
    <property type="protein sequence ID" value="GAA0146312.1"/>
    <property type="molecule type" value="Genomic_DNA"/>
</dbReference>
<dbReference type="Gene3D" id="3.30.1780.10">
    <property type="entry name" value="ornithine cyclodeaminase, domain 1"/>
    <property type="match status" value="1"/>
</dbReference>
<reference evidence="2 3" key="1">
    <citation type="submission" date="2024-01" db="EMBL/GenBank/DDBJ databases">
        <title>The complete chloroplast genome sequence of Lithospermum erythrorhizon: insights into the phylogenetic relationship among Boraginaceae species and the maternal lineages of purple gromwells.</title>
        <authorList>
            <person name="Okada T."/>
            <person name="Watanabe K."/>
        </authorList>
    </citation>
    <scope>NUCLEOTIDE SEQUENCE [LARGE SCALE GENOMIC DNA]</scope>
</reference>
<dbReference type="AlphaFoldDB" id="A0AAV3P5B7"/>
<dbReference type="GO" id="GO:0019752">
    <property type="term" value="P:carboxylic acid metabolic process"/>
    <property type="evidence" value="ECO:0007669"/>
    <property type="project" value="UniProtKB-ARBA"/>
</dbReference>
<name>A0AAV3P5B7_LITER</name>
<keyword evidence="3" id="KW-1185">Reference proteome</keyword>
<dbReference type="GO" id="GO:0016491">
    <property type="term" value="F:oxidoreductase activity"/>
    <property type="evidence" value="ECO:0007669"/>
    <property type="project" value="UniProtKB-ARBA"/>
</dbReference>
<comment type="similarity">
    <text evidence="1">Belongs to the ornithine cyclodeaminase/mu-crystallin family.</text>
</comment>
<dbReference type="PANTHER" id="PTHR13812:SF19">
    <property type="entry name" value="KETIMINE REDUCTASE MU-CRYSTALLIN"/>
    <property type="match status" value="1"/>
</dbReference>
<gene>
    <name evidence="2" type="ORF">LIER_06301</name>
</gene>
<dbReference type="PANTHER" id="PTHR13812">
    <property type="entry name" value="KETIMINE REDUCTASE MU-CRYSTALLIN"/>
    <property type="match status" value="1"/>
</dbReference>
<dbReference type="GO" id="GO:0005737">
    <property type="term" value="C:cytoplasm"/>
    <property type="evidence" value="ECO:0007669"/>
    <property type="project" value="TreeGrafter"/>
</dbReference>
<protein>
    <submittedName>
        <fullName evidence="2">Reductase</fullName>
    </submittedName>
</protein>
<evidence type="ECO:0000313" key="2">
    <source>
        <dbReference type="EMBL" id="GAA0146312.1"/>
    </source>
</evidence>
<dbReference type="FunFam" id="3.40.50.720:FF:000311">
    <property type="entry name" value="Ornithine cyclodeaminase"/>
    <property type="match status" value="1"/>
</dbReference>
<dbReference type="InterPro" id="IPR003462">
    <property type="entry name" value="ODC_Mu_crystall"/>
</dbReference>
<dbReference type="InterPro" id="IPR023401">
    <property type="entry name" value="ODC_N"/>
</dbReference>
<dbReference type="Pfam" id="PF02423">
    <property type="entry name" value="OCD_Mu_crystall"/>
    <property type="match status" value="1"/>
</dbReference>
<evidence type="ECO:0000313" key="3">
    <source>
        <dbReference type="Proteomes" id="UP001454036"/>
    </source>
</evidence>
<dbReference type="InterPro" id="IPR036291">
    <property type="entry name" value="NAD(P)-bd_dom_sf"/>
</dbReference>
<dbReference type="Proteomes" id="UP001454036">
    <property type="component" value="Unassembled WGS sequence"/>
</dbReference>
<sequence length="408" mass="44310">MRSLYLDAKNKRSTATLPVDTNRPSNEKKLHKHQKLISNLEQLGDTISRIFITTLIMSNQVNSIANATTVAAITTSEPQMFIPASKLYSLITHKALISHLNFTLSTFSSAIQSPLRQCYQTGPSSSLLLMPSWSLSPSFPYIGVKLLTHHPDNSSINVPGVQGTYVLFRSTSGQPLASVDATELTLFRTACISALASEFLSRKDSEILVMVGAGALAPHLIKAHLTVRPGVKRVIIWNRTVEKARLLADKLRNEIEGVNFESCDSGVLDDAVKVGDIISCATNSETPLVKGVELKVGAHLDMVGSFKHSMRECDDDAIRKGRVFIDNEAALAEAGELVGAFDRGVIPRDGGIIGDLVELIKGDKIGRRDPEEITVFKSVGSATVDLLSAQLVYENSLKNRVNEQSSVS</sequence>
<proteinExistence type="inferred from homology"/>